<dbReference type="InParanoid" id="A0A2P5FFI6"/>
<accession>A0A2P5FFI6</accession>
<dbReference type="Proteomes" id="UP000237000">
    <property type="component" value="Unassembled WGS sequence"/>
</dbReference>
<dbReference type="PANTHER" id="PTHR36766:SF70">
    <property type="entry name" value="DISEASE RESISTANCE PROTEIN RGA4"/>
    <property type="match status" value="1"/>
</dbReference>
<evidence type="ECO:0000313" key="3">
    <source>
        <dbReference type="Proteomes" id="UP000237000"/>
    </source>
</evidence>
<reference evidence="3" key="1">
    <citation type="submission" date="2016-06" db="EMBL/GenBank/DDBJ databases">
        <title>Parallel loss of symbiosis genes in relatives of nitrogen-fixing non-legume Parasponia.</title>
        <authorList>
            <person name="Van Velzen R."/>
            <person name="Holmer R."/>
            <person name="Bu F."/>
            <person name="Rutten L."/>
            <person name="Van Zeijl A."/>
            <person name="Liu W."/>
            <person name="Santuari L."/>
            <person name="Cao Q."/>
            <person name="Sharma T."/>
            <person name="Shen D."/>
            <person name="Roswanjaya Y."/>
            <person name="Wardhani T."/>
            <person name="Kalhor M.S."/>
            <person name="Jansen J."/>
            <person name="Van den Hoogen J."/>
            <person name="Gungor B."/>
            <person name="Hartog M."/>
            <person name="Hontelez J."/>
            <person name="Verver J."/>
            <person name="Yang W.-C."/>
            <person name="Schijlen E."/>
            <person name="Repin R."/>
            <person name="Schilthuizen M."/>
            <person name="Schranz E."/>
            <person name="Heidstra R."/>
            <person name="Miyata K."/>
            <person name="Fedorova E."/>
            <person name="Kohlen W."/>
            <person name="Bisseling T."/>
            <person name="Smit S."/>
            <person name="Geurts R."/>
        </authorList>
    </citation>
    <scope>NUCLEOTIDE SEQUENCE [LARGE SCALE GENOMIC DNA]</scope>
    <source>
        <strain evidence="3">cv. RG33-2</strain>
    </source>
</reference>
<dbReference type="InterPro" id="IPR027417">
    <property type="entry name" value="P-loop_NTPase"/>
</dbReference>
<dbReference type="EMBL" id="JXTC01000037">
    <property type="protein sequence ID" value="PON96547.1"/>
    <property type="molecule type" value="Genomic_DNA"/>
</dbReference>
<name>A0A2P5FFI6_TREOI</name>
<organism evidence="2 3">
    <name type="scientific">Trema orientale</name>
    <name type="common">Charcoal tree</name>
    <name type="synonym">Celtis orientalis</name>
    <dbReference type="NCBI Taxonomy" id="63057"/>
    <lineage>
        <taxon>Eukaryota</taxon>
        <taxon>Viridiplantae</taxon>
        <taxon>Streptophyta</taxon>
        <taxon>Embryophyta</taxon>
        <taxon>Tracheophyta</taxon>
        <taxon>Spermatophyta</taxon>
        <taxon>Magnoliopsida</taxon>
        <taxon>eudicotyledons</taxon>
        <taxon>Gunneridae</taxon>
        <taxon>Pentapetalae</taxon>
        <taxon>rosids</taxon>
        <taxon>fabids</taxon>
        <taxon>Rosales</taxon>
        <taxon>Cannabaceae</taxon>
        <taxon>Trema</taxon>
    </lineage>
</organism>
<keyword evidence="3" id="KW-1185">Reference proteome</keyword>
<gene>
    <name evidence="2" type="ORF">TorRG33x02_075280</name>
</gene>
<dbReference type="GO" id="GO:0006952">
    <property type="term" value="P:defense response"/>
    <property type="evidence" value="ECO:0007669"/>
    <property type="project" value="UniProtKB-KW"/>
</dbReference>
<dbReference type="Gene3D" id="1.10.8.430">
    <property type="entry name" value="Helical domain of apoptotic protease-activating factors"/>
    <property type="match status" value="1"/>
</dbReference>
<dbReference type="InterPro" id="IPR042197">
    <property type="entry name" value="Apaf_helical"/>
</dbReference>
<dbReference type="PANTHER" id="PTHR36766">
    <property type="entry name" value="PLANT BROAD-SPECTRUM MILDEW RESISTANCE PROTEIN RPW8"/>
    <property type="match status" value="1"/>
</dbReference>
<dbReference type="AlphaFoldDB" id="A0A2P5FFI6"/>
<comment type="caution">
    <text evidence="2">The sequence shown here is derived from an EMBL/GenBank/DDBJ whole genome shotgun (WGS) entry which is preliminary data.</text>
</comment>
<dbReference type="GO" id="GO:0043531">
    <property type="term" value="F:ADP binding"/>
    <property type="evidence" value="ECO:0007669"/>
    <property type="project" value="InterPro"/>
</dbReference>
<dbReference type="SUPFAM" id="SSF52540">
    <property type="entry name" value="P-loop containing nucleoside triphosphate hydrolases"/>
    <property type="match status" value="1"/>
</dbReference>
<proteinExistence type="predicted"/>
<keyword evidence="1" id="KW-0611">Plant defense</keyword>
<sequence length="75" mass="8578">MVAFKRGEELEDSDIRINIGKEIVKKCGGIPLAIRTLGSMLYSKISETEWLFFRENELSKVPRIEDDGILSTYLN</sequence>
<dbReference type="OrthoDB" id="1194372at2759"/>
<protein>
    <submittedName>
        <fullName evidence="2">NB-ARC domain containing protein</fullName>
    </submittedName>
</protein>
<evidence type="ECO:0000256" key="1">
    <source>
        <dbReference type="ARBA" id="ARBA00022821"/>
    </source>
</evidence>
<evidence type="ECO:0000313" key="2">
    <source>
        <dbReference type="EMBL" id="PON96547.1"/>
    </source>
</evidence>